<sequence length="854" mass="99767">MTAMEMTVSFIDKPWHPFASENDFELAELILHTGMNRQERDSFFKVLKTQAGDHQSAYTINNESDLNDAWSQAEHLLVTFKKEKLSLEYKEEIQEYMLHFWPLWDWTLNLLSDPTLSPFFVWDAVKIFQLDEKTNTRMRIFDEPWTGDLLWKVQVYCFSILNFVLLITLLELTTSWRKAIGIYFICRQNTPIIIGTAKGYLVMAHIANLPDAIRNGKGWGGGTVVGWLPIVEEDPKHKGKPSWINFKRVVWHESFRKIMESVVEYSYTGYAFTLPHSGKTIVIYPFIFVLSADYEEHCMMKLIRGVHSACPCPVCLVPDKNLMDITEVYPLRTTENMQKCYHQAQEVEDDILKSSGLRNVKHLLLRLLEHVERIHGPDKRKAKVIIDELYVFGFFNNRMKLINYSIANFPRWQNLIHFTNVTTFDFSDALKFENMSKQILFAAHSVLTKAKNPNAYLLLKVIRSYIELDMYTSMDVHMEKSIDEGRQLLGVFEANLKAYSQATDHMVWKNVTSWSIPKVHTQQHLFDDIIAKGATKNYNTKVNECMHGPLKEAYQTRTNFKNVADQILMTDHKYGIAMKLRQRMDRNKKHQKEAMASVEQETKVSSKAKHHNRQMQNIQSLNSKASLHSLRFTPRDPRTLEELEAAFHSDPAYERFRIRLGLFMTTFLNMIQEGTVAAGKYIQYQPNDIIRIYQTLTVNYQSLVNFKKSTDLLRCSPSFYNHPRYDGVIINTNRGAYIGQLVQLFECEYLERQYPLALVHPFDITVTDGRQRWKHQRDRDLGFYRVRARPRVYSQFVSIYAIICGVLLVEDNSSDLSNGHDYFVVDTVDSDIFFRMKKIKSLLKYRNVDTLKKD</sequence>
<protein>
    <submittedName>
        <fullName evidence="1">Uncharacterized protein</fullName>
    </submittedName>
</protein>
<gene>
    <name evidence="1" type="ORF">IW261DRAFT_1551836</name>
</gene>
<dbReference type="Proteomes" id="UP001175227">
    <property type="component" value="Unassembled WGS sequence"/>
</dbReference>
<name>A0AA39UGD5_9AGAR</name>
<dbReference type="EMBL" id="JAUEPR010000015">
    <property type="protein sequence ID" value="KAK0477780.1"/>
    <property type="molecule type" value="Genomic_DNA"/>
</dbReference>
<evidence type="ECO:0000313" key="1">
    <source>
        <dbReference type="EMBL" id="KAK0477780.1"/>
    </source>
</evidence>
<evidence type="ECO:0000313" key="2">
    <source>
        <dbReference type="Proteomes" id="UP001175227"/>
    </source>
</evidence>
<dbReference type="AlphaFoldDB" id="A0AA39UGD5"/>
<reference evidence="1" key="1">
    <citation type="submission" date="2023-06" db="EMBL/GenBank/DDBJ databases">
        <authorList>
            <consortium name="Lawrence Berkeley National Laboratory"/>
            <person name="Ahrendt S."/>
            <person name="Sahu N."/>
            <person name="Indic B."/>
            <person name="Wong-Bajracharya J."/>
            <person name="Merenyi Z."/>
            <person name="Ke H.-M."/>
            <person name="Monk M."/>
            <person name="Kocsube S."/>
            <person name="Drula E."/>
            <person name="Lipzen A."/>
            <person name="Balint B."/>
            <person name="Henrissat B."/>
            <person name="Andreopoulos B."/>
            <person name="Martin F.M."/>
            <person name="Harder C.B."/>
            <person name="Rigling D."/>
            <person name="Ford K.L."/>
            <person name="Foster G.D."/>
            <person name="Pangilinan J."/>
            <person name="Papanicolaou A."/>
            <person name="Barry K."/>
            <person name="LaButti K."/>
            <person name="Viragh M."/>
            <person name="Koriabine M."/>
            <person name="Yan M."/>
            <person name="Riley R."/>
            <person name="Champramary S."/>
            <person name="Plett K.L."/>
            <person name="Tsai I.J."/>
            <person name="Slot J."/>
            <person name="Sipos G."/>
            <person name="Plett J."/>
            <person name="Nagy L.G."/>
            <person name="Grigoriev I.V."/>
        </authorList>
    </citation>
    <scope>NUCLEOTIDE SEQUENCE</scope>
    <source>
        <strain evidence="1">ICMP 16352</strain>
    </source>
</reference>
<organism evidence="1 2">
    <name type="scientific">Armillaria novae-zelandiae</name>
    <dbReference type="NCBI Taxonomy" id="153914"/>
    <lineage>
        <taxon>Eukaryota</taxon>
        <taxon>Fungi</taxon>
        <taxon>Dikarya</taxon>
        <taxon>Basidiomycota</taxon>
        <taxon>Agaricomycotina</taxon>
        <taxon>Agaricomycetes</taxon>
        <taxon>Agaricomycetidae</taxon>
        <taxon>Agaricales</taxon>
        <taxon>Marasmiineae</taxon>
        <taxon>Physalacriaceae</taxon>
        <taxon>Armillaria</taxon>
    </lineage>
</organism>
<dbReference type="Pfam" id="PF18759">
    <property type="entry name" value="Plavaka"/>
    <property type="match status" value="1"/>
</dbReference>
<proteinExistence type="predicted"/>
<keyword evidence="2" id="KW-1185">Reference proteome</keyword>
<dbReference type="InterPro" id="IPR041078">
    <property type="entry name" value="Plavaka"/>
</dbReference>
<comment type="caution">
    <text evidence="1">The sequence shown here is derived from an EMBL/GenBank/DDBJ whole genome shotgun (WGS) entry which is preliminary data.</text>
</comment>
<accession>A0AA39UGD5</accession>